<evidence type="ECO:0000256" key="3">
    <source>
        <dbReference type="ARBA" id="ARBA00023125"/>
    </source>
</evidence>
<feature type="domain" description="Type I restriction modification DNA specificity" evidence="4">
    <location>
        <begin position="7"/>
        <end position="172"/>
    </location>
</feature>
<evidence type="ECO:0000256" key="1">
    <source>
        <dbReference type="ARBA" id="ARBA00010923"/>
    </source>
</evidence>
<dbReference type="InterPro" id="IPR044946">
    <property type="entry name" value="Restrct_endonuc_typeI_TRD_sf"/>
</dbReference>
<dbReference type="CDD" id="cd17244">
    <property type="entry name" value="RMtype1_S_Apa101655I-TRD2-CR2_like"/>
    <property type="match status" value="1"/>
</dbReference>
<dbReference type="GO" id="GO:0003677">
    <property type="term" value="F:DNA binding"/>
    <property type="evidence" value="ECO:0007669"/>
    <property type="project" value="UniProtKB-KW"/>
</dbReference>
<comment type="caution">
    <text evidence="5">The sequence shown here is derived from an EMBL/GenBank/DDBJ whole genome shotgun (WGS) entry which is preliminary data.</text>
</comment>
<sequence>MKNLDIWSEGTLGAFCDIRIGGTPSRNNEDYWDTEKETENLWVSIKDLNASHITETSEYISDAGVKNSNVKKIHKGEILLSFKLTIGKVAFAGRPLYTNEAIAALSTEKLDNKFLFYGLQKWNLLQDVDQAIKGATLNKEKLKRIKFLYPESKLVQSKIAEVIETVDSAIEKFEDLIAKQKRIKTGLMQDLLTKGIDENGDIRSEESHQFKDTQLGRVPIEWEVKPLRCYAAIYGGYAFSSKDYVEEGIQLIRIGNLFKNALSLNRDPVFLDESFRNDYSRFLLRKGDIILSMTGTVGKRDYGFAVKIDTEDEFLLNQRVCKFVTNNITPEFLLIILHSEDYLKRLYDSAGGTKQANLNESNILDIPIKMPSAPEQERITRIFNKCEQTITDNTLHLNKLKSIKVALMQDLLSGKKSVTSLLNDLEVVS</sequence>
<gene>
    <name evidence="5" type="ORF">F8154_04140</name>
</gene>
<dbReference type="RefSeq" id="WP_151860331.1">
    <property type="nucleotide sequence ID" value="NZ_WBZC01000012.1"/>
</dbReference>
<dbReference type="CDD" id="cd17278">
    <property type="entry name" value="RMtype1_S_LdeBORF1052P-TRD2-CR2"/>
    <property type="match status" value="1"/>
</dbReference>
<dbReference type="InterPro" id="IPR052021">
    <property type="entry name" value="Type-I_RS_S_subunit"/>
</dbReference>
<reference evidence="5 6" key="1">
    <citation type="submission" date="2019-10" db="EMBL/GenBank/DDBJ databases">
        <title>Alkaliphilus serpentinus sp. nov. and Alkaliphilus pronyensis sp. nov., two novel anaerobic alkaliphilic species isolated from the serpentinized-hosted hydrothermal field of the Prony Bay (New Caledonia).</title>
        <authorList>
            <person name="Postec A."/>
        </authorList>
    </citation>
    <scope>NUCLEOTIDE SEQUENCE [LARGE SCALE GENOMIC DNA]</scope>
    <source>
        <strain evidence="5 6">LacV</strain>
    </source>
</reference>
<dbReference type="Gene3D" id="1.10.287.1120">
    <property type="entry name" value="Bipartite methylase S protein"/>
    <property type="match status" value="2"/>
</dbReference>
<dbReference type="SUPFAM" id="SSF116734">
    <property type="entry name" value="DNA methylase specificity domain"/>
    <property type="match status" value="2"/>
</dbReference>
<dbReference type="GO" id="GO:0009307">
    <property type="term" value="P:DNA restriction-modification system"/>
    <property type="evidence" value="ECO:0007669"/>
    <property type="project" value="UniProtKB-KW"/>
</dbReference>
<name>A0A6I0FED8_9FIRM</name>
<feature type="domain" description="Type I restriction modification DNA specificity" evidence="4">
    <location>
        <begin position="219"/>
        <end position="394"/>
    </location>
</feature>
<keyword evidence="2" id="KW-0680">Restriction system</keyword>
<dbReference type="Gene3D" id="3.90.220.20">
    <property type="entry name" value="DNA methylase specificity domains"/>
    <property type="match status" value="2"/>
</dbReference>
<organism evidence="5 6">
    <name type="scientific">Alkaliphilus pronyensis</name>
    <dbReference type="NCBI Taxonomy" id="1482732"/>
    <lineage>
        <taxon>Bacteria</taxon>
        <taxon>Bacillati</taxon>
        <taxon>Bacillota</taxon>
        <taxon>Clostridia</taxon>
        <taxon>Peptostreptococcales</taxon>
        <taxon>Natronincolaceae</taxon>
        <taxon>Alkaliphilus</taxon>
    </lineage>
</organism>
<evidence type="ECO:0000313" key="6">
    <source>
        <dbReference type="Proteomes" id="UP000432715"/>
    </source>
</evidence>
<evidence type="ECO:0000256" key="2">
    <source>
        <dbReference type="ARBA" id="ARBA00022747"/>
    </source>
</evidence>
<keyword evidence="3" id="KW-0238">DNA-binding</keyword>
<dbReference type="InterPro" id="IPR000055">
    <property type="entry name" value="Restrct_endonuc_typeI_TRD"/>
</dbReference>
<dbReference type="AlphaFoldDB" id="A0A6I0FED8"/>
<dbReference type="EMBL" id="WBZC01000012">
    <property type="protein sequence ID" value="KAB3536275.1"/>
    <property type="molecule type" value="Genomic_DNA"/>
</dbReference>
<evidence type="ECO:0000259" key="4">
    <source>
        <dbReference type="Pfam" id="PF01420"/>
    </source>
</evidence>
<proteinExistence type="inferred from homology"/>
<comment type="similarity">
    <text evidence="1">Belongs to the type-I restriction system S methylase family.</text>
</comment>
<dbReference type="Proteomes" id="UP000432715">
    <property type="component" value="Unassembled WGS sequence"/>
</dbReference>
<protein>
    <recommendedName>
        <fullName evidence="4">Type I restriction modification DNA specificity domain-containing protein</fullName>
    </recommendedName>
</protein>
<keyword evidence="6" id="KW-1185">Reference proteome</keyword>
<dbReference type="OrthoDB" id="9811611at2"/>
<dbReference type="PANTHER" id="PTHR30408">
    <property type="entry name" value="TYPE-1 RESTRICTION ENZYME ECOKI SPECIFICITY PROTEIN"/>
    <property type="match status" value="1"/>
</dbReference>
<evidence type="ECO:0000313" key="5">
    <source>
        <dbReference type="EMBL" id="KAB3536275.1"/>
    </source>
</evidence>
<accession>A0A6I0FED8</accession>
<dbReference type="PANTHER" id="PTHR30408:SF12">
    <property type="entry name" value="TYPE I RESTRICTION ENZYME MJAVIII SPECIFICITY SUBUNIT"/>
    <property type="match status" value="1"/>
</dbReference>
<dbReference type="Pfam" id="PF01420">
    <property type="entry name" value="Methylase_S"/>
    <property type="match status" value="2"/>
</dbReference>